<feature type="binding site" description="axial binding residue" evidence="14">
    <location>
        <position position="241"/>
    </location>
    <ligand>
        <name>heme</name>
        <dbReference type="ChEBI" id="CHEBI:30413"/>
    </ligand>
    <ligandPart>
        <name>Fe</name>
        <dbReference type="ChEBI" id="CHEBI:18248"/>
    </ligandPart>
</feature>
<gene>
    <name evidence="16 18" type="primary">Cyp2c13</name>
</gene>
<dbReference type="PROSITE" id="PS00086">
    <property type="entry name" value="CYTOCHROME_P450"/>
    <property type="match status" value="1"/>
</dbReference>
<evidence type="ECO:0000256" key="3">
    <source>
        <dbReference type="ARBA" id="ARBA00004406"/>
    </source>
</evidence>
<keyword evidence="6 14" id="KW-0349">Heme</keyword>
<dbReference type="GO" id="GO:0016712">
    <property type="term" value="F:oxidoreductase activity, acting on paired donors, with incorporation or reduction of molecular oxygen, reduced flavin or flavoprotein as one donor, and incorporation of one atom of oxygen"/>
    <property type="evidence" value="ECO:0007669"/>
    <property type="project" value="UniProtKB-EC"/>
</dbReference>
<dbReference type="PANTHER" id="PTHR24300">
    <property type="entry name" value="CYTOCHROME P450 508A4-RELATED"/>
    <property type="match status" value="1"/>
</dbReference>
<evidence type="ECO:0000256" key="9">
    <source>
        <dbReference type="ARBA" id="ARBA00022848"/>
    </source>
</evidence>
<dbReference type="InterPro" id="IPR002401">
    <property type="entry name" value="Cyt_P450_E_grp-I"/>
</dbReference>
<dbReference type="Gene3D" id="1.10.630.10">
    <property type="entry name" value="Cytochrome P450"/>
    <property type="match status" value="2"/>
</dbReference>
<dbReference type="InterPro" id="IPR001128">
    <property type="entry name" value="Cyt_P450"/>
</dbReference>
<dbReference type="GO" id="GO:0005506">
    <property type="term" value="F:iron ion binding"/>
    <property type="evidence" value="ECO:0007669"/>
    <property type="project" value="InterPro"/>
</dbReference>
<evidence type="ECO:0000313" key="17">
    <source>
        <dbReference type="Proteomes" id="UP000002494"/>
    </source>
</evidence>
<accession>A0A1B0GWS1</accession>
<protein>
    <recommendedName>
        <fullName evidence="5">unspecific monooxygenase</fullName>
        <ecNumber evidence="5">1.14.14.1</ecNumber>
    </recommendedName>
</protein>
<dbReference type="Ensembl" id="ENSRNOT00000093005.3">
    <property type="protein sequence ID" value="ENSRNOP00000076000.2"/>
    <property type="gene ID" value="ENSRNOG00000049464.5"/>
</dbReference>
<evidence type="ECO:0000256" key="15">
    <source>
        <dbReference type="RuleBase" id="RU000461"/>
    </source>
</evidence>
<dbReference type="ExpressionAtlas" id="A0A1B0GWS1">
    <property type="expression patterns" value="baseline and differential"/>
</dbReference>
<dbReference type="PANTHER" id="PTHR24300:SF140">
    <property type="entry name" value="CYTOCHROME P450 2C40-RELATED"/>
    <property type="match status" value="1"/>
</dbReference>
<evidence type="ECO:0000256" key="7">
    <source>
        <dbReference type="ARBA" id="ARBA00022723"/>
    </source>
</evidence>
<organism evidence="16 17">
    <name type="scientific">Rattus norvegicus</name>
    <name type="common">Rat</name>
    <dbReference type="NCBI Taxonomy" id="10116"/>
    <lineage>
        <taxon>Eukaryota</taxon>
        <taxon>Metazoa</taxon>
        <taxon>Chordata</taxon>
        <taxon>Craniata</taxon>
        <taxon>Vertebrata</taxon>
        <taxon>Euteleostomi</taxon>
        <taxon>Mammalia</taxon>
        <taxon>Eutheria</taxon>
        <taxon>Euarchontoglires</taxon>
        <taxon>Glires</taxon>
        <taxon>Rodentia</taxon>
        <taxon>Myomorpha</taxon>
        <taxon>Muroidea</taxon>
        <taxon>Muridae</taxon>
        <taxon>Murinae</taxon>
        <taxon>Rattus</taxon>
    </lineage>
</organism>
<evidence type="ECO:0000256" key="12">
    <source>
        <dbReference type="ARBA" id="ARBA00023033"/>
    </source>
</evidence>
<dbReference type="PRINTS" id="PR00463">
    <property type="entry name" value="EP450I"/>
</dbReference>
<dbReference type="Proteomes" id="UP000002494">
    <property type="component" value="Chromosome 1"/>
</dbReference>
<keyword evidence="19" id="KW-1267">Proteomics identification</keyword>
<dbReference type="VEuPathDB" id="HostDB:ENSRNOG00000049464"/>
<evidence type="ECO:0000256" key="10">
    <source>
        <dbReference type="ARBA" id="ARBA00023002"/>
    </source>
</evidence>
<keyword evidence="11 14" id="KW-0408">Iron</keyword>
<evidence type="ECO:0000256" key="5">
    <source>
        <dbReference type="ARBA" id="ARBA00012109"/>
    </source>
</evidence>
<dbReference type="AlphaFoldDB" id="A0A1B0GWS1"/>
<proteinExistence type="evidence at protein level"/>
<reference evidence="16" key="1">
    <citation type="submission" date="2024-01" db="EMBL/GenBank/DDBJ databases">
        <title>GRCr8: a new rat reference genome assembly contstructed from accurate long reads and long range scaffolding.</title>
        <authorList>
            <person name="Doris P.A."/>
            <person name="Kalbfleisch T."/>
            <person name="Li K."/>
            <person name="Howe K."/>
            <person name="Wood J."/>
        </authorList>
    </citation>
    <scope>NUCLEOTIDE SEQUENCE [LARGE SCALE GENOMIC DNA]</scope>
    <source>
        <strain evidence="16">Brown Norway</strain>
    </source>
</reference>
<comment type="similarity">
    <text evidence="4 15">Belongs to the cytochrome P450 family.</text>
</comment>
<dbReference type="InterPro" id="IPR050182">
    <property type="entry name" value="Cytochrome_P450_fam2"/>
</dbReference>
<evidence type="ECO:0000256" key="13">
    <source>
        <dbReference type="ARBA" id="ARBA00023136"/>
    </source>
</evidence>
<dbReference type="InterPro" id="IPR036396">
    <property type="entry name" value="Cyt_P450_sf"/>
</dbReference>
<keyword evidence="10 15" id="KW-0560">Oxidoreductase</keyword>
<keyword evidence="8" id="KW-0256">Endoplasmic reticulum</keyword>
<dbReference type="GO" id="GO:0020037">
    <property type="term" value="F:heme binding"/>
    <property type="evidence" value="ECO:0007669"/>
    <property type="project" value="InterPro"/>
</dbReference>
<name>A0A1B0GWS1_RAT</name>
<evidence type="ECO:0000256" key="2">
    <source>
        <dbReference type="ARBA" id="ARBA00004174"/>
    </source>
</evidence>
<sequence>MGKGTIEDKVQEEAKWLVKELKKTNGSPCDPQFIMGCAPGNVICCIILQNRFDYEDKDFLNLIEKVNEAVKIISSPGIQENANQWMNYTLEHLAIMVTDLFFAGIETVSSTMRFALLLLMKYPHVTAKVQEEIDHVIGRHRSPSMQDRSHMPYTNAMVHEVQRYIDIGPNGLLHDVTCDTKFRNYFIPKGTAVLTSLTSVLHDSKEFPNPEMFDPGHFLDENGNFKKSDYFIPFSAGKRMCLGESLARMELFLFLTTILQNFKLKSLVDPKDINTTPICSSLSSVPPTFQMRFIPL</sequence>
<dbReference type="RGD" id="620363">
    <property type="gene designation" value="Cyp2c13"/>
</dbReference>
<evidence type="ECO:0000256" key="14">
    <source>
        <dbReference type="PIRSR" id="PIRSR602401-1"/>
    </source>
</evidence>
<keyword evidence="13" id="KW-0472">Membrane</keyword>
<dbReference type="GO" id="GO:0005789">
    <property type="term" value="C:endoplasmic reticulum membrane"/>
    <property type="evidence" value="ECO:0007669"/>
    <property type="project" value="UniProtKB-SubCell"/>
</dbReference>
<dbReference type="FunFam" id="1.10.630.10:FF:000238">
    <property type="entry name" value="Cytochrome P450 2A6"/>
    <property type="match status" value="1"/>
</dbReference>
<dbReference type="SUPFAM" id="SSF48264">
    <property type="entry name" value="Cytochrome P450"/>
    <property type="match status" value="1"/>
</dbReference>
<evidence type="ECO:0000313" key="16">
    <source>
        <dbReference type="Ensembl" id="ENSRNOP00000076000.2"/>
    </source>
</evidence>
<dbReference type="PRINTS" id="PR00385">
    <property type="entry name" value="P450"/>
</dbReference>
<dbReference type="InterPro" id="IPR017972">
    <property type="entry name" value="Cyt_P450_CS"/>
</dbReference>
<evidence type="ECO:0000256" key="6">
    <source>
        <dbReference type="ARBA" id="ARBA00022617"/>
    </source>
</evidence>
<dbReference type="GeneTree" id="ENSGT00940000155736"/>
<evidence type="ECO:0007829" key="19">
    <source>
        <dbReference type="PeptideAtlas" id="A0A1B0GWS1"/>
    </source>
</evidence>
<keyword evidence="7 14" id="KW-0479">Metal-binding</keyword>
<dbReference type="Bgee" id="ENSRNOG00000049464">
    <property type="expression patterns" value="Expressed in liver and 13 other cell types or tissues"/>
</dbReference>
<evidence type="ECO:0000256" key="4">
    <source>
        <dbReference type="ARBA" id="ARBA00010617"/>
    </source>
</evidence>
<evidence type="ECO:0000313" key="18">
    <source>
        <dbReference type="RGD" id="620363"/>
    </source>
</evidence>
<keyword evidence="17" id="KW-1185">Reference proteome</keyword>
<evidence type="ECO:0000256" key="1">
    <source>
        <dbReference type="ARBA" id="ARBA00001971"/>
    </source>
</evidence>
<reference evidence="16" key="2">
    <citation type="submission" date="2025-08" db="UniProtKB">
        <authorList>
            <consortium name="Ensembl"/>
        </authorList>
    </citation>
    <scope>IDENTIFICATION</scope>
    <source>
        <strain evidence="16">Brown Norway</strain>
    </source>
</reference>
<evidence type="ECO:0000256" key="11">
    <source>
        <dbReference type="ARBA" id="ARBA00023004"/>
    </source>
</evidence>
<dbReference type="Pfam" id="PF00067">
    <property type="entry name" value="p450"/>
    <property type="match status" value="2"/>
</dbReference>
<keyword evidence="12 15" id="KW-0503">Monooxygenase</keyword>
<comment type="cofactor">
    <cofactor evidence="1 14">
        <name>heme</name>
        <dbReference type="ChEBI" id="CHEBI:30413"/>
    </cofactor>
</comment>
<keyword evidence="9" id="KW-0492">Microsome</keyword>
<evidence type="ECO:0000256" key="8">
    <source>
        <dbReference type="ARBA" id="ARBA00022824"/>
    </source>
</evidence>
<comment type="subcellular location">
    <subcellularLocation>
        <location evidence="3">Endoplasmic reticulum membrane</location>
        <topology evidence="3">Peripheral membrane protein</topology>
    </subcellularLocation>
    <subcellularLocation>
        <location evidence="2">Microsome membrane</location>
        <topology evidence="2">Peripheral membrane protein</topology>
    </subcellularLocation>
</comment>
<dbReference type="EC" id="1.14.14.1" evidence="5"/>
<reference evidence="16" key="3">
    <citation type="submission" date="2025-09" db="UniProtKB">
        <authorList>
            <consortium name="Ensembl"/>
        </authorList>
    </citation>
    <scope>IDENTIFICATION</scope>
    <source>
        <strain evidence="16">Brown Norway</strain>
    </source>
</reference>